<evidence type="ECO:0000313" key="5">
    <source>
        <dbReference type="Proteomes" id="UP001235094"/>
    </source>
</evidence>
<evidence type="ECO:0000256" key="1">
    <source>
        <dbReference type="ARBA" id="ARBA00000085"/>
    </source>
</evidence>
<protein>
    <recommendedName>
        <fullName evidence="2">histidine kinase</fullName>
        <ecNumber evidence="2">2.7.13.3</ecNumber>
    </recommendedName>
</protein>
<dbReference type="EC" id="2.7.13.3" evidence="2"/>
<evidence type="ECO:0000313" key="4">
    <source>
        <dbReference type="EMBL" id="MDQ0512476.1"/>
    </source>
</evidence>
<dbReference type="Proteomes" id="UP001235094">
    <property type="component" value="Unassembled WGS sequence"/>
</dbReference>
<sequence length="282" mass="31390">MAEVDWNDMLRQFVDRSAADPSGDRQQTHMMARAPLIEQMPIALWQVDARPPGAIFARLREMGISDLAAYLQDRPELIDLAASTVRVLHANWAAMELTRAPDRAWLMESVKPIFAESRDAAGRLMCARYAGALSHLDQFTLRRFDGTCVEVLLLVTYPAPPELLDNTFLIALDVTEQRRAGSGLSGEQDDRKELASLLVHEIRQPLGAISAYGQALIRWLDRPDFDRERAQSILRRIVESTEIANEVVAKVQLIASQPPEAKGIIEAGAAIRAALKRLSTDL</sequence>
<evidence type="ECO:0000256" key="2">
    <source>
        <dbReference type="ARBA" id="ARBA00012438"/>
    </source>
</evidence>
<organism evidence="4 5">
    <name type="scientific">Ancylobacter amanitiformis</name>
    <dbReference type="NCBI Taxonomy" id="217069"/>
    <lineage>
        <taxon>Bacteria</taxon>
        <taxon>Pseudomonadati</taxon>
        <taxon>Pseudomonadota</taxon>
        <taxon>Alphaproteobacteria</taxon>
        <taxon>Hyphomicrobiales</taxon>
        <taxon>Xanthobacteraceae</taxon>
        <taxon>Ancylobacter</taxon>
    </lineage>
</organism>
<keyword evidence="4" id="KW-0808">Transferase</keyword>
<dbReference type="Pfam" id="PF00512">
    <property type="entry name" value="HisKA"/>
    <property type="match status" value="1"/>
</dbReference>
<evidence type="ECO:0000259" key="3">
    <source>
        <dbReference type="SMART" id="SM00388"/>
    </source>
</evidence>
<proteinExistence type="predicted"/>
<reference evidence="4 5" key="1">
    <citation type="submission" date="2023-07" db="EMBL/GenBank/DDBJ databases">
        <title>Genomic Encyclopedia of Type Strains, Phase IV (KMG-IV): sequencing the most valuable type-strain genomes for metagenomic binning, comparative biology and taxonomic classification.</title>
        <authorList>
            <person name="Goeker M."/>
        </authorList>
    </citation>
    <scope>NUCLEOTIDE SEQUENCE [LARGE SCALE GENOMIC DNA]</scope>
    <source>
        <strain evidence="4 5">DSM 15561</strain>
    </source>
</reference>
<name>A0ABU0LUV7_9HYPH</name>
<dbReference type="InterPro" id="IPR003661">
    <property type="entry name" value="HisK_dim/P_dom"/>
</dbReference>
<keyword evidence="5" id="KW-1185">Reference proteome</keyword>
<dbReference type="Gene3D" id="1.10.287.130">
    <property type="match status" value="1"/>
</dbReference>
<dbReference type="EMBL" id="JAUSVR010000013">
    <property type="protein sequence ID" value="MDQ0512476.1"/>
    <property type="molecule type" value="Genomic_DNA"/>
</dbReference>
<dbReference type="InterPro" id="IPR036097">
    <property type="entry name" value="HisK_dim/P_sf"/>
</dbReference>
<dbReference type="RefSeq" id="WP_306891159.1">
    <property type="nucleotide sequence ID" value="NZ_JAUSVR010000013.1"/>
</dbReference>
<feature type="domain" description="Signal transduction histidine kinase dimerisation/phosphoacceptor" evidence="3">
    <location>
        <begin position="190"/>
        <end position="260"/>
    </location>
</feature>
<comment type="caution">
    <text evidence="4">The sequence shown here is derived from an EMBL/GenBank/DDBJ whole genome shotgun (WGS) entry which is preliminary data.</text>
</comment>
<dbReference type="GO" id="GO:0016301">
    <property type="term" value="F:kinase activity"/>
    <property type="evidence" value="ECO:0007669"/>
    <property type="project" value="UniProtKB-KW"/>
</dbReference>
<comment type="catalytic activity">
    <reaction evidence="1">
        <text>ATP + protein L-histidine = ADP + protein N-phospho-L-histidine.</text>
        <dbReference type="EC" id="2.7.13.3"/>
    </reaction>
</comment>
<keyword evidence="4" id="KW-0418">Kinase</keyword>
<gene>
    <name evidence="4" type="ORF">QOZ99_003386</name>
</gene>
<accession>A0ABU0LUV7</accession>
<dbReference type="CDD" id="cd00082">
    <property type="entry name" value="HisKA"/>
    <property type="match status" value="1"/>
</dbReference>
<dbReference type="SMART" id="SM00388">
    <property type="entry name" value="HisKA"/>
    <property type="match status" value="1"/>
</dbReference>
<dbReference type="SUPFAM" id="SSF47384">
    <property type="entry name" value="Homodimeric domain of signal transducing histidine kinase"/>
    <property type="match status" value="1"/>
</dbReference>